<dbReference type="InterPro" id="IPR017896">
    <property type="entry name" value="4Fe4S_Fe-S-bd"/>
</dbReference>
<dbReference type="PANTHER" id="PTHR43724:SF1">
    <property type="entry name" value="PYRUVATE SYNTHASE SUBUNIT PORD"/>
    <property type="match status" value="1"/>
</dbReference>
<dbReference type="EMBL" id="DF238840">
    <property type="protein sequence ID" value="GAF25088.1"/>
    <property type="molecule type" value="Genomic_DNA"/>
</dbReference>
<name>A0A0S6UCK7_NEOTH</name>
<feature type="domain" description="4Fe-4S ferredoxin-type" evidence="7">
    <location>
        <begin position="57"/>
        <end position="86"/>
    </location>
</feature>
<keyword evidence="5" id="KW-0408">Iron</keyword>
<dbReference type="Pfam" id="PF00037">
    <property type="entry name" value="Fer4"/>
    <property type="match status" value="2"/>
</dbReference>
<organism evidence="8">
    <name type="scientific">Moorella thermoacetica Y72</name>
    <dbReference type="NCBI Taxonomy" id="1325331"/>
    <lineage>
        <taxon>Bacteria</taxon>
        <taxon>Bacillati</taxon>
        <taxon>Bacillota</taxon>
        <taxon>Clostridia</taxon>
        <taxon>Neomoorellales</taxon>
        <taxon>Neomoorellaceae</taxon>
        <taxon>Neomoorella</taxon>
    </lineage>
</organism>
<keyword evidence="4" id="KW-0677">Repeat</keyword>
<dbReference type="PROSITE" id="PS00198">
    <property type="entry name" value="4FE4S_FER_1"/>
    <property type="match status" value="1"/>
</dbReference>
<reference evidence="8" key="1">
    <citation type="journal article" date="2014" name="Gene">
        <title>Genome-guided analysis of transformation efficiency and carbon dioxide assimilation by Moorella thermoacetica Y72.</title>
        <authorList>
            <person name="Tsukahara K."/>
            <person name="Kita A."/>
            <person name="Nakashimada Y."/>
            <person name="Hoshino T."/>
            <person name="Murakami K."/>
        </authorList>
    </citation>
    <scope>NUCLEOTIDE SEQUENCE [LARGE SCALE GENOMIC DNA]</scope>
    <source>
        <strain evidence="8">Y72</strain>
    </source>
</reference>
<protein>
    <submittedName>
        <fullName evidence="8">Pyruvate:ferredoxin oxidoreductase and related 2-oxoacid:ferredoxin oxidoreductases, delta subunit</fullName>
    </submittedName>
</protein>
<evidence type="ECO:0000256" key="2">
    <source>
        <dbReference type="ARBA" id="ARBA00022485"/>
    </source>
</evidence>
<sequence length="96" mass="10864">MLREEELKKGPNLYTPFLGTTTGSWRLLRPVLDRERCNNCLACWLLCPEGCFRRGEEAVTLNLDFCKGCGICVTECPRQALALVEEGSNDARLLER</sequence>
<evidence type="ECO:0000256" key="1">
    <source>
        <dbReference type="ARBA" id="ARBA00001966"/>
    </source>
</evidence>
<dbReference type="SUPFAM" id="SSF54862">
    <property type="entry name" value="4Fe-4S ferredoxins"/>
    <property type="match status" value="1"/>
</dbReference>
<evidence type="ECO:0000256" key="3">
    <source>
        <dbReference type="ARBA" id="ARBA00022723"/>
    </source>
</evidence>
<dbReference type="InterPro" id="IPR011898">
    <property type="entry name" value="PorD_KorD"/>
</dbReference>
<feature type="domain" description="4Fe-4S ferredoxin-type" evidence="7">
    <location>
        <begin position="28"/>
        <end position="56"/>
    </location>
</feature>
<evidence type="ECO:0000256" key="6">
    <source>
        <dbReference type="ARBA" id="ARBA00023014"/>
    </source>
</evidence>
<comment type="cofactor">
    <cofactor evidence="1">
        <name>[4Fe-4S] cluster</name>
        <dbReference type="ChEBI" id="CHEBI:49883"/>
    </cofactor>
</comment>
<dbReference type="GO" id="GO:0016625">
    <property type="term" value="F:oxidoreductase activity, acting on the aldehyde or oxo group of donors, iron-sulfur protein as acceptor"/>
    <property type="evidence" value="ECO:0007669"/>
    <property type="project" value="InterPro"/>
</dbReference>
<accession>A0A0S6UCK7</accession>
<dbReference type="RefSeq" id="WP_081214174.1">
    <property type="nucleotide sequence ID" value="NZ_DF238840.1"/>
</dbReference>
<gene>
    <name evidence="8" type="ORF">MTY_0417</name>
</gene>
<dbReference type="AlphaFoldDB" id="A0A0S6UCK7"/>
<keyword evidence="6" id="KW-0411">Iron-sulfur</keyword>
<evidence type="ECO:0000256" key="4">
    <source>
        <dbReference type="ARBA" id="ARBA00022737"/>
    </source>
</evidence>
<keyword evidence="3" id="KW-0479">Metal-binding</keyword>
<evidence type="ECO:0000256" key="5">
    <source>
        <dbReference type="ARBA" id="ARBA00023004"/>
    </source>
</evidence>
<dbReference type="Gene3D" id="3.30.70.20">
    <property type="match status" value="1"/>
</dbReference>
<dbReference type="PANTHER" id="PTHR43724">
    <property type="entry name" value="PYRUVATE SYNTHASE SUBUNIT PORD"/>
    <property type="match status" value="1"/>
</dbReference>
<dbReference type="NCBIfam" id="TIGR02179">
    <property type="entry name" value="PorD_KorD"/>
    <property type="match status" value="1"/>
</dbReference>
<proteinExistence type="predicted"/>
<dbReference type="GO" id="GO:0046872">
    <property type="term" value="F:metal ion binding"/>
    <property type="evidence" value="ECO:0007669"/>
    <property type="project" value="UniProtKB-KW"/>
</dbReference>
<dbReference type="PROSITE" id="PS51379">
    <property type="entry name" value="4FE4S_FER_2"/>
    <property type="match status" value="2"/>
</dbReference>
<dbReference type="Proteomes" id="UP000063718">
    <property type="component" value="Unassembled WGS sequence"/>
</dbReference>
<evidence type="ECO:0000259" key="7">
    <source>
        <dbReference type="PROSITE" id="PS51379"/>
    </source>
</evidence>
<dbReference type="GO" id="GO:0051539">
    <property type="term" value="F:4 iron, 4 sulfur cluster binding"/>
    <property type="evidence" value="ECO:0007669"/>
    <property type="project" value="UniProtKB-KW"/>
</dbReference>
<evidence type="ECO:0000313" key="8">
    <source>
        <dbReference type="EMBL" id="GAF25088.1"/>
    </source>
</evidence>
<dbReference type="InterPro" id="IPR017900">
    <property type="entry name" value="4Fe4S_Fe_S_CS"/>
</dbReference>
<keyword evidence="2" id="KW-0004">4Fe-4S</keyword>
<keyword evidence="8" id="KW-0670">Pyruvate</keyword>